<dbReference type="OrthoDB" id="3269001at2759"/>
<evidence type="ECO:0000313" key="1">
    <source>
        <dbReference type="EMBL" id="PBK84812.1"/>
    </source>
</evidence>
<evidence type="ECO:0000313" key="2">
    <source>
        <dbReference type="Proteomes" id="UP000217790"/>
    </source>
</evidence>
<dbReference type="InParanoid" id="A0A2H3D042"/>
<reference evidence="2" key="1">
    <citation type="journal article" date="2017" name="Nat. Ecol. Evol.">
        <title>Genome expansion and lineage-specific genetic innovations in the forest pathogenic fungi Armillaria.</title>
        <authorList>
            <person name="Sipos G."/>
            <person name="Prasanna A.N."/>
            <person name="Walter M.C."/>
            <person name="O'Connor E."/>
            <person name="Balint B."/>
            <person name="Krizsan K."/>
            <person name="Kiss B."/>
            <person name="Hess J."/>
            <person name="Varga T."/>
            <person name="Slot J."/>
            <person name="Riley R."/>
            <person name="Boka B."/>
            <person name="Rigling D."/>
            <person name="Barry K."/>
            <person name="Lee J."/>
            <person name="Mihaltcheva S."/>
            <person name="LaButti K."/>
            <person name="Lipzen A."/>
            <person name="Waldron R."/>
            <person name="Moloney N.M."/>
            <person name="Sperisen C."/>
            <person name="Kredics L."/>
            <person name="Vagvoelgyi C."/>
            <person name="Patrignani A."/>
            <person name="Fitzpatrick D."/>
            <person name="Nagy I."/>
            <person name="Doyle S."/>
            <person name="Anderson J.B."/>
            <person name="Grigoriev I.V."/>
            <person name="Gueldener U."/>
            <person name="Muensterkoetter M."/>
            <person name="Nagy L.G."/>
        </authorList>
    </citation>
    <scope>NUCLEOTIDE SEQUENCE [LARGE SCALE GENOMIC DNA]</scope>
    <source>
        <strain evidence="2">Ar21-2</strain>
    </source>
</reference>
<protein>
    <submittedName>
        <fullName evidence="1">Uncharacterized protein</fullName>
    </submittedName>
</protein>
<accession>A0A2H3D042</accession>
<sequence length="153" mass="17372">MPKKLLVLKILAWCKKQPEVAQAPKPTLDYHAGTVTTKDELETFWRDLDTTVKPSWLTSVPAKVGGNKSDGKLKADQWWVLGLTFIPLSLIPMWSNASPQRKELLRLTMDLILALVPKCEPKPNDMSHLLDQNVEIAEDGEFDMLDLDTQWCM</sequence>
<keyword evidence="2" id="KW-1185">Reference proteome</keyword>
<dbReference type="Proteomes" id="UP000217790">
    <property type="component" value="Unassembled WGS sequence"/>
</dbReference>
<proteinExistence type="predicted"/>
<organism evidence="1 2">
    <name type="scientific">Armillaria gallica</name>
    <name type="common">Bulbous honey fungus</name>
    <name type="synonym">Armillaria bulbosa</name>
    <dbReference type="NCBI Taxonomy" id="47427"/>
    <lineage>
        <taxon>Eukaryota</taxon>
        <taxon>Fungi</taxon>
        <taxon>Dikarya</taxon>
        <taxon>Basidiomycota</taxon>
        <taxon>Agaricomycotina</taxon>
        <taxon>Agaricomycetes</taxon>
        <taxon>Agaricomycetidae</taxon>
        <taxon>Agaricales</taxon>
        <taxon>Marasmiineae</taxon>
        <taxon>Physalacriaceae</taxon>
        <taxon>Armillaria</taxon>
    </lineage>
</organism>
<dbReference type="EMBL" id="KZ293695">
    <property type="protein sequence ID" value="PBK84812.1"/>
    <property type="molecule type" value="Genomic_DNA"/>
</dbReference>
<dbReference type="AlphaFoldDB" id="A0A2H3D042"/>
<gene>
    <name evidence="1" type="ORF">ARMGADRAFT_1087961</name>
</gene>
<name>A0A2H3D042_ARMGA</name>